<keyword evidence="3" id="KW-1185">Reference proteome</keyword>
<organism evidence="2 3">
    <name type="scientific">Babesia caballi</name>
    <dbReference type="NCBI Taxonomy" id="5871"/>
    <lineage>
        <taxon>Eukaryota</taxon>
        <taxon>Sar</taxon>
        <taxon>Alveolata</taxon>
        <taxon>Apicomplexa</taxon>
        <taxon>Aconoidasida</taxon>
        <taxon>Piroplasmida</taxon>
        <taxon>Babesiidae</taxon>
        <taxon>Babesia</taxon>
    </lineage>
</organism>
<proteinExistence type="predicted"/>
<evidence type="ECO:0000313" key="3">
    <source>
        <dbReference type="Proteomes" id="UP001497744"/>
    </source>
</evidence>
<reference evidence="2 3" key="1">
    <citation type="submission" date="2021-06" db="EMBL/GenBank/DDBJ databases">
        <title>Genome sequence of Babesia caballi.</title>
        <authorList>
            <person name="Yamagishi J."/>
            <person name="Kidaka T."/>
            <person name="Ochi A."/>
        </authorList>
    </citation>
    <scope>NUCLEOTIDE SEQUENCE [LARGE SCALE GENOMIC DNA]</scope>
    <source>
        <strain evidence="2">USDA-D6B2</strain>
    </source>
</reference>
<comment type="caution">
    <text evidence="2">The sequence shown here is derived from an EMBL/GenBank/DDBJ whole genome shotgun (WGS) entry which is preliminary data.</text>
</comment>
<dbReference type="GeneID" id="94192419"/>
<evidence type="ECO:0000256" key="1">
    <source>
        <dbReference type="SAM" id="MobiDB-lite"/>
    </source>
</evidence>
<sequence>MSVDGKYEVSGVRGAQKPVPGRGEPVRVQPDHRHEVGEDEVELPVNTASVGRELQQVAAEIRADQSVAQMS</sequence>
<gene>
    <name evidence="2" type="ORF">BcabD6B2_03710</name>
</gene>
<name>A0AAV4LM92_BABCB</name>
<protein>
    <submittedName>
        <fullName evidence="2">SLC13 family permease</fullName>
    </submittedName>
</protein>
<accession>A0AAV4LM92</accession>
<evidence type="ECO:0000313" key="2">
    <source>
        <dbReference type="EMBL" id="GIX60936.1"/>
    </source>
</evidence>
<dbReference type="Proteomes" id="UP001497744">
    <property type="component" value="Unassembled WGS sequence"/>
</dbReference>
<dbReference type="EMBL" id="BPLF01000001">
    <property type="protein sequence ID" value="GIX60936.1"/>
    <property type="molecule type" value="Genomic_DNA"/>
</dbReference>
<dbReference type="RefSeq" id="XP_067713007.1">
    <property type="nucleotide sequence ID" value="XM_067856906.1"/>
</dbReference>
<feature type="region of interest" description="Disordered" evidence="1">
    <location>
        <begin position="1"/>
        <end position="48"/>
    </location>
</feature>
<dbReference type="AlphaFoldDB" id="A0AAV4LM92"/>